<dbReference type="Gene3D" id="1.10.10.10">
    <property type="entry name" value="Winged helix-like DNA-binding domain superfamily/Winged helix DNA-binding domain"/>
    <property type="match status" value="1"/>
</dbReference>
<dbReference type="InterPro" id="IPR027417">
    <property type="entry name" value="P-loop_NTPase"/>
</dbReference>
<protein>
    <recommendedName>
        <fullName evidence="1">Bacterial transcriptional activator domain-containing protein</fullName>
    </recommendedName>
</protein>
<dbReference type="SUPFAM" id="SSF52540">
    <property type="entry name" value="P-loop containing nucleoside triphosphate hydrolases"/>
    <property type="match status" value="1"/>
</dbReference>
<dbReference type="Pfam" id="PF25872">
    <property type="entry name" value="HTH_77"/>
    <property type="match status" value="1"/>
</dbReference>
<dbReference type="PANTHER" id="PTHR47691:SF3">
    <property type="entry name" value="HTH-TYPE TRANSCRIPTIONAL REGULATOR RV0890C-RELATED"/>
    <property type="match status" value="1"/>
</dbReference>
<dbReference type="InterPro" id="IPR005158">
    <property type="entry name" value="BTAD"/>
</dbReference>
<evidence type="ECO:0000259" key="1">
    <source>
        <dbReference type="SMART" id="SM01043"/>
    </source>
</evidence>
<dbReference type="SUPFAM" id="SSF48452">
    <property type="entry name" value="TPR-like"/>
    <property type="match status" value="1"/>
</dbReference>
<dbReference type="PANTHER" id="PTHR47691">
    <property type="entry name" value="REGULATOR-RELATED"/>
    <property type="match status" value="1"/>
</dbReference>
<dbReference type="InterPro" id="IPR058852">
    <property type="entry name" value="HTH_77"/>
</dbReference>
<dbReference type="InterPro" id="IPR036388">
    <property type="entry name" value="WH-like_DNA-bd_sf"/>
</dbReference>
<evidence type="ECO:0000313" key="2">
    <source>
        <dbReference type="EMBL" id="UYG17988.1"/>
    </source>
</evidence>
<keyword evidence="3" id="KW-1185">Reference proteome</keyword>
<dbReference type="Gene3D" id="1.25.40.10">
    <property type="entry name" value="Tetratricopeptide repeat domain"/>
    <property type="match status" value="2"/>
</dbReference>
<dbReference type="RefSeq" id="WP_263595194.1">
    <property type="nucleotide sequence ID" value="NZ_CP107020.1"/>
</dbReference>
<dbReference type="InterPro" id="IPR011990">
    <property type="entry name" value="TPR-like_helical_dom_sf"/>
</dbReference>
<dbReference type="SMART" id="SM01043">
    <property type="entry name" value="BTAD"/>
    <property type="match status" value="1"/>
</dbReference>
<gene>
    <name evidence="2" type="ORF">BRM3_06120</name>
</gene>
<name>A0ABY6G442_9MICO</name>
<evidence type="ECO:0000313" key="3">
    <source>
        <dbReference type="Proteomes" id="UP001164305"/>
    </source>
</evidence>
<dbReference type="PRINTS" id="PR00364">
    <property type="entry name" value="DISEASERSIST"/>
</dbReference>
<proteinExistence type="predicted"/>
<dbReference type="CDD" id="cd15831">
    <property type="entry name" value="BTAD"/>
    <property type="match status" value="1"/>
</dbReference>
<dbReference type="Gene3D" id="3.40.50.300">
    <property type="entry name" value="P-loop containing nucleotide triphosphate hydrolases"/>
    <property type="match status" value="1"/>
</dbReference>
<accession>A0ABY6G442</accession>
<sequence length="1082" mass="113646">MSLPEPSPAPRVGVLGPVVLRPGDAGGPLARALVAALALGAGRPGTLRGVDALADDVWGEDLPRNPRGALQTLVSRLRSAGGADLVVSGPAGYALGAAGDEVDLTAARGLLARAEARTPADPARLDLTGRALALWRGEVGADLGGAPVAARLAEVAETVRSGLLAVRAEALLAQSRAGEAVSLLEDCVARHPLDEPVHRALMTALVEDGRRAEALAVCARLRGRLRDELGVSPEPETEALNTSLLRAEPAGPRLRIGLRAAPHELIGRADDLAAVAGLLARSRLVTVLGAGGLGKTRLAQAVAAASSAPAVIVVELASVRADEDVTAAIATVLGLSETVPGRSLSDARAKVELRDLLLDALAERPALLLLDNCEQIVDGVARWSAEALAAVPSLRLLTTSRTPLSVAGEVVHPLGPLTTGGAEADGPAVRLFGERARAVRPQAELPREVVARLCARLDGLPLAIELAAARVRTMSVEEIDTHLGDRFALLRSADRAAPPRHRTLEAVIAWSWDLVDPVAREALARLAVLPAGFGARTAAHLIGRGELEAEDVLDRLVAQSLLVVSEQGRAGVRFRMLETVREFALARLGEDVGAAWTAARGWAVSFARTHDAFPLGPASFHAVRAEHDNLVAVLRRALDDGAEADAVAVYALLCREWVVRGGFTEMMTLAPRALAASSRPSSAAAPPAARALVLLLGIALAKAFADAEDARHGPEELAGLELTALGADLADRSRAARELLDAGTPLDPELRTLLEIVLEADDVAGVRAVLERVCHGGGAHGTLLASLLLAQLAENTGDLAAAREVARRTALVAEAADQLWIAGMATATLAHLASESAQPEATLDHLDRFRELLAPFDQGEENGDQTWLRACSLLALGRTDEATGLLEALVERATSSHLDDQDRELAFLGHLGLAEAAWADGDLPRARERFETALRSAADTDGRSLPWHLTAIAAFVAAAAATEGLVPEEAVAPWVRRMRHRSVAYVRTRTEDVDLPVLGTALLGWGAWLLRDEAAEPEAGARAIALAEAMGARQDLLSLHLAPWREVAARRLGAAAVEGLRQEAQALPRDEAVRRALYALRM</sequence>
<dbReference type="Proteomes" id="UP001164305">
    <property type="component" value="Chromosome"/>
</dbReference>
<reference evidence="2" key="1">
    <citation type="submission" date="2022-10" db="EMBL/GenBank/DDBJ databases">
        <title>Whole-Genome Sequencing of Brachybacterium huguangmaarense BRM-3, Isolated from Betula schmidtii.</title>
        <authorList>
            <person name="Haam D."/>
        </authorList>
    </citation>
    <scope>NUCLEOTIDE SEQUENCE</scope>
    <source>
        <strain evidence="2">BRM-3</strain>
    </source>
</reference>
<dbReference type="Pfam" id="PF03704">
    <property type="entry name" value="BTAD"/>
    <property type="match status" value="1"/>
</dbReference>
<organism evidence="2 3">
    <name type="scientific">Brachybacterium huguangmaarense</name>
    <dbReference type="NCBI Taxonomy" id="1652028"/>
    <lineage>
        <taxon>Bacteria</taxon>
        <taxon>Bacillati</taxon>
        <taxon>Actinomycetota</taxon>
        <taxon>Actinomycetes</taxon>
        <taxon>Micrococcales</taxon>
        <taxon>Dermabacteraceae</taxon>
        <taxon>Brachybacterium</taxon>
    </lineage>
</organism>
<dbReference type="EMBL" id="CP107020">
    <property type="protein sequence ID" value="UYG17988.1"/>
    <property type="molecule type" value="Genomic_DNA"/>
</dbReference>
<feature type="domain" description="Bacterial transcriptional activator" evidence="1">
    <location>
        <begin position="102"/>
        <end position="245"/>
    </location>
</feature>